<reference evidence="2 3" key="1">
    <citation type="journal article" date="2019" name="Commun. Biol.">
        <title>The bagworm genome reveals a unique fibroin gene that provides high tensile strength.</title>
        <authorList>
            <person name="Kono N."/>
            <person name="Nakamura H."/>
            <person name="Ohtoshi R."/>
            <person name="Tomita M."/>
            <person name="Numata K."/>
            <person name="Arakawa K."/>
        </authorList>
    </citation>
    <scope>NUCLEOTIDE SEQUENCE [LARGE SCALE GENOMIC DNA]</scope>
</reference>
<evidence type="ECO:0000313" key="3">
    <source>
        <dbReference type="Proteomes" id="UP000299102"/>
    </source>
</evidence>
<gene>
    <name evidence="2" type="ORF">EVAR_4120_1</name>
</gene>
<sequence length="213" mass="25152">MVENCQDMDITNSSIAFENLTILKELSNIANNIKYEDFLEIVPKTNSTLKRVKWGPTLNQLKQNIQDEMVQEFSTMWKLENMSQKIEILEKQKEKFTDMGITEPVWRPQLGDVKSQIRAHDVANLQKQKNILEAFAKEYESKVELHKKTLIARRSYLKALQWDILKYQKKNEELILKINEKLENHSDLKKAISPIKLNFDEKNWSQKELDTLE</sequence>
<keyword evidence="3" id="KW-1185">Reference proteome</keyword>
<dbReference type="OrthoDB" id="7037674at2759"/>
<protein>
    <submittedName>
        <fullName evidence="2">Uncharacterized protein</fullName>
    </submittedName>
</protein>
<comment type="caution">
    <text evidence="2">The sequence shown here is derived from an EMBL/GenBank/DDBJ whole genome shotgun (WGS) entry which is preliminary data.</text>
</comment>
<dbReference type="EMBL" id="BGZK01000034">
    <property type="protein sequence ID" value="GBP09277.1"/>
    <property type="molecule type" value="Genomic_DNA"/>
</dbReference>
<dbReference type="AlphaFoldDB" id="A0A4C1T765"/>
<evidence type="ECO:0000313" key="2">
    <source>
        <dbReference type="EMBL" id="GBP09277.1"/>
    </source>
</evidence>
<dbReference type="Proteomes" id="UP000299102">
    <property type="component" value="Unassembled WGS sequence"/>
</dbReference>
<keyword evidence="1" id="KW-0175">Coiled coil</keyword>
<accession>A0A4C1T765</accession>
<organism evidence="2 3">
    <name type="scientific">Eumeta variegata</name>
    <name type="common">Bagworm moth</name>
    <name type="synonym">Eumeta japonica</name>
    <dbReference type="NCBI Taxonomy" id="151549"/>
    <lineage>
        <taxon>Eukaryota</taxon>
        <taxon>Metazoa</taxon>
        <taxon>Ecdysozoa</taxon>
        <taxon>Arthropoda</taxon>
        <taxon>Hexapoda</taxon>
        <taxon>Insecta</taxon>
        <taxon>Pterygota</taxon>
        <taxon>Neoptera</taxon>
        <taxon>Endopterygota</taxon>
        <taxon>Lepidoptera</taxon>
        <taxon>Glossata</taxon>
        <taxon>Ditrysia</taxon>
        <taxon>Tineoidea</taxon>
        <taxon>Psychidae</taxon>
        <taxon>Oiketicinae</taxon>
        <taxon>Eumeta</taxon>
    </lineage>
</organism>
<feature type="coiled-coil region" evidence="1">
    <location>
        <begin position="79"/>
        <end position="191"/>
    </location>
</feature>
<proteinExistence type="predicted"/>
<evidence type="ECO:0000256" key="1">
    <source>
        <dbReference type="SAM" id="Coils"/>
    </source>
</evidence>
<name>A0A4C1T765_EUMVA</name>